<dbReference type="InterPro" id="IPR043689">
    <property type="entry name" value="MurL"/>
</dbReference>
<evidence type="ECO:0000256" key="1">
    <source>
        <dbReference type="HAMAP-Rule" id="MF_02209"/>
    </source>
</evidence>
<reference evidence="4" key="2">
    <citation type="submission" date="2020-09" db="EMBL/GenBank/DDBJ databases">
        <authorList>
            <person name="Sun Q."/>
            <person name="Zhou Y."/>
        </authorList>
    </citation>
    <scope>NUCLEOTIDE SEQUENCE</scope>
    <source>
        <strain evidence="4">CGMCC 1.12181</strain>
    </source>
</reference>
<dbReference type="GO" id="GO:0071555">
    <property type="term" value="P:cell wall organization"/>
    <property type="evidence" value="ECO:0007669"/>
    <property type="project" value="UniProtKB-KW"/>
</dbReference>
<dbReference type="GO" id="GO:0016855">
    <property type="term" value="F:racemase and epimerase activity, acting on amino acids and derivatives"/>
    <property type="evidence" value="ECO:0007669"/>
    <property type="project" value="UniProtKB-UniRule"/>
</dbReference>
<dbReference type="InterPro" id="IPR058740">
    <property type="entry name" value="MurL_N"/>
</dbReference>
<keyword evidence="1" id="KW-0961">Cell wall biogenesis/degradation</keyword>
<evidence type="ECO:0000259" key="3">
    <source>
        <dbReference type="Pfam" id="PF26299"/>
    </source>
</evidence>
<dbReference type="EMBL" id="BMEO01000007">
    <property type="protein sequence ID" value="GGF97485.1"/>
    <property type="molecule type" value="Genomic_DNA"/>
</dbReference>
<dbReference type="HAMAP" id="MF_02209">
    <property type="entry name" value="MurL"/>
    <property type="match status" value="1"/>
</dbReference>
<evidence type="ECO:0000259" key="2">
    <source>
        <dbReference type="Pfam" id="PF26298"/>
    </source>
</evidence>
<reference evidence="4" key="1">
    <citation type="journal article" date="2014" name="Int. J. Syst. Evol. Microbiol.">
        <title>Complete genome sequence of Corynebacterium casei LMG S-19264T (=DSM 44701T), isolated from a smear-ripened cheese.</title>
        <authorList>
            <consortium name="US DOE Joint Genome Institute (JGI-PGF)"/>
            <person name="Walter F."/>
            <person name="Albersmeier A."/>
            <person name="Kalinowski J."/>
            <person name="Ruckert C."/>
        </authorList>
    </citation>
    <scope>NUCLEOTIDE SEQUENCE</scope>
    <source>
        <strain evidence="4">CGMCC 1.12181</strain>
    </source>
</reference>
<keyword evidence="1" id="KW-0131">Cell cycle</keyword>
<dbReference type="RefSeq" id="WP_188365464.1">
    <property type="nucleotide sequence ID" value="NZ_BAABJF010000003.1"/>
</dbReference>
<evidence type="ECO:0000313" key="5">
    <source>
        <dbReference type="Proteomes" id="UP000605253"/>
    </source>
</evidence>
<dbReference type="EC" id="5.1.1.23" evidence="1"/>
<protein>
    <recommendedName>
        <fullName evidence="1">UDP-N-acetyl-alpha-D-muramoyl-L-alanyl-L-glutamate epimerase</fullName>
        <ecNumber evidence="1">5.1.1.23</ecNumber>
    </recommendedName>
    <alternativeName>
        <fullName evidence="1">UDP-MurNAc-L-Ala-L-Glu epimerase</fullName>
    </alternativeName>
</protein>
<comment type="caution">
    <text evidence="4">The sequence shown here is derived from an EMBL/GenBank/DDBJ whole genome shotgun (WGS) entry which is preliminary data.</text>
</comment>
<gene>
    <name evidence="1" type="primary">murL</name>
    <name evidence="4" type="ORF">GCM10011365_18650</name>
</gene>
<comment type="function">
    <text evidence="1">Cell wall formation. Catalyzes epimerization of the terminal L-glutamate in UDP-N-acetyl-alpha-D-muramoyl-L-alanyl-L-glutamate.</text>
</comment>
<dbReference type="GO" id="GO:0008360">
    <property type="term" value="P:regulation of cell shape"/>
    <property type="evidence" value="ECO:0007669"/>
    <property type="project" value="UniProtKB-KW"/>
</dbReference>
<dbReference type="GO" id="GO:0005737">
    <property type="term" value="C:cytoplasm"/>
    <property type="evidence" value="ECO:0007669"/>
    <property type="project" value="UniProtKB-UniRule"/>
</dbReference>
<dbReference type="Pfam" id="PF26299">
    <property type="entry name" value="MurL_N"/>
    <property type="match status" value="1"/>
</dbReference>
<keyword evidence="1" id="KW-0133">Cell shape</keyword>
<keyword evidence="5" id="KW-1185">Reference proteome</keyword>
<keyword evidence="1" id="KW-0573">Peptidoglycan synthesis</keyword>
<feature type="domain" description="MurL N-terminal" evidence="3">
    <location>
        <begin position="6"/>
        <end position="289"/>
    </location>
</feature>
<proteinExistence type="inferred from homology"/>
<dbReference type="Pfam" id="PF26298">
    <property type="entry name" value="MurL_epimerase_C"/>
    <property type="match status" value="1"/>
</dbReference>
<organism evidence="4 5">
    <name type="scientific">Marinicella pacifica</name>
    <dbReference type="NCBI Taxonomy" id="1171543"/>
    <lineage>
        <taxon>Bacteria</taxon>
        <taxon>Pseudomonadati</taxon>
        <taxon>Pseudomonadota</taxon>
        <taxon>Gammaproteobacteria</taxon>
        <taxon>Lysobacterales</taxon>
        <taxon>Marinicellaceae</taxon>
        <taxon>Marinicella</taxon>
    </lineage>
</organism>
<dbReference type="GO" id="GO:0051301">
    <property type="term" value="P:cell division"/>
    <property type="evidence" value="ECO:0007669"/>
    <property type="project" value="UniProtKB-KW"/>
</dbReference>
<evidence type="ECO:0000313" key="4">
    <source>
        <dbReference type="EMBL" id="GGF97485.1"/>
    </source>
</evidence>
<comment type="pathway">
    <text evidence="1">Cell wall biogenesis; peptidoglycan biosynthesis.</text>
</comment>
<comment type="catalytic activity">
    <reaction evidence="1">
        <text>UDP-N-acetyl-alpha-D-muramoyl-L-alanyl-L-glutamate + ATP + H2O = UDP-N-acetyl-alpha-D-muramoyl-L-alanyl-D-glutamate + AMP + diphosphate + H(+)</text>
        <dbReference type="Rhea" id="RHEA:58812"/>
        <dbReference type="ChEBI" id="CHEBI:15377"/>
        <dbReference type="ChEBI" id="CHEBI:15378"/>
        <dbReference type="ChEBI" id="CHEBI:30616"/>
        <dbReference type="ChEBI" id="CHEBI:33019"/>
        <dbReference type="ChEBI" id="CHEBI:83900"/>
        <dbReference type="ChEBI" id="CHEBI:142725"/>
        <dbReference type="ChEBI" id="CHEBI:456215"/>
        <dbReference type="EC" id="5.1.1.23"/>
    </reaction>
</comment>
<dbReference type="AlphaFoldDB" id="A0A917FRD0"/>
<dbReference type="GO" id="GO:0009252">
    <property type="term" value="P:peptidoglycan biosynthetic process"/>
    <property type="evidence" value="ECO:0007669"/>
    <property type="project" value="UniProtKB-UniRule"/>
</dbReference>
<dbReference type="Proteomes" id="UP000605253">
    <property type="component" value="Unassembled WGS sequence"/>
</dbReference>
<name>A0A917FRD0_9GAMM</name>
<keyword evidence="1" id="KW-0132">Cell division</keyword>
<sequence length="451" mass="51078">MTAADSTFTFKQAFFDAETGVLTLNYQDSRFGDFQEQLVFPAALLQQPWLDDAQRNTWLIAVNRAVQHIFWMAGVSYYKTNLAAEIQFEHEQPCETEARWLADTWQAGLAELAHENDLGWLSHIQFPGQVHNHKHSDNLTLPGRSLVPIGGGKDSLVTIERLRQAGEDVTLFQVGSSELIQQVSKATELPLIQIKRRVDARLKQVAEQGAYNGHVPITAINSVVAVLTALLGGFDSVAFSNECSADVGNVKADNGQWVNHQYSKSWAFEQQYREVLTESLGSAVDYYSILRPYSELTIVQEFSRYPQYFEVFSSCNRNFHLGGSRNENGRWCGQCPKCAFVFVCLAPFISRQQLLAIFGHDLLADKELWFLFMALFGLEGDKPFECVGEALEMRAALTLLKDHEDWQKQKSLQYWTQQVPTVSQSDIEALMAKQQPYFLPSKRDLSSVHWS</sequence>
<dbReference type="InterPro" id="IPR058741">
    <property type="entry name" value="MurL_C"/>
</dbReference>
<feature type="domain" description="MurL C-terminal" evidence="2">
    <location>
        <begin position="311"/>
        <end position="426"/>
    </location>
</feature>
<keyword evidence="1" id="KW-0413">Isomerase</keyword>
<accession>A0A917FRD0</accession>
<comment type="similarity">
    <text evidence="1">Belongs to the MurL family.</text>
</comment>